<sequence>MFLSTITASIFCALFLGPNVAGAITLKTLGHGSTLVRRRMGVQHNFINVEGCPQEICGTLLYSVGQTLFVMAPPCKALHHAEKLIDAANDPRLTNPKTKEQLITLAKAMCQAEKNTPDDWQKNPPTKLNSLYCHDKPKYKELEGLFFKQAPNNDPNFFFDPASHKTVKLDELPTTRPLNSKESKSLNATSTTSLNSTSTTTTNATSATTPVNSTENSTPVKAAEPTTSNATDSKPK</sequence>
<evidence type="ECO:0000256" key="1">
    <source>
        <dbReference type="SAM" id="MobiDB-lite"/>
    </source>
</evidence>
<dbReference type="STRING" id="747676.F4S8Y6"/>
<evidence type="ECO:0000313" key="3">
    <source>
        <dbReference type="EMBL" id="EGF98889.1"/>
    </source>
</evidence>
<name>F4S8Y6_MELLP</name>
<keyword evidence="4" id="KW-1185">Reference proteome</keyword>
<dbReference type="KEGG" id="mlr:MELLADRAFT_113163"/>
<evidence type="ECO:0000256" key="2">
    <source>
        <dbReference type="SAM" id="SignalP"/>
    </source>
</evidence>
<keyword evidence="2" id="KW-0732">Signal</keyword>
<feature type="signal peptide" evidence="2">
    <location>
        <begin position="1"/>
        <end position="23"/>
    </location>
</feature>
<evidence type="ECO:0000313" key="4">
    <source>
        <dbReference type="Proteomes" id="UP000001072"/>
    </source>
</evidence>
<dbReference type="Proteomes" id="UP000001072">
    <property type="component" value="Unassembled WGS sequence"/>
</dbReference>
<proteinExistence type="predicted"/>
<dbReference type="InParanoid" id="F4S8Y6"/>
<feature type="compositionally biased region" description="Low complexity" evidence="1">
    <location>
        <begin position="185"/>
        <end position="209"/>
    </location>
</feature>
<dbReference type="GeneID" id="18924901"/>
<dbReference type="EMBL" id="GL883167">
    <property type="protein sequence ID" value="EGF98889.1"/>
    <property type="molecule type" value="Genomic_DNA"/>
</dbReference>
<dbReference type="VEuPathDB" id="FungiDB:MELLADRAFT_113163"/>
<dbReference type="HOGENOM" id="CLU_1175658_0_0_1"/>
<organism evidence="4">
    <name type="scientific">Melampsora larici-populina (strain 98AG31 / pathotype 3-4-7)</name>
    <name type="common">Poplar leaf rust fungus</name>
    <dbReference type="NCBI Taxonomy" id="747676"/>
    <lineage>
        <taxon>Eukaryota</taxon>
        <taxon>Fungi</taxon>
        <taxon>Dikarya</taxon>
        <taxon>Basidiomycota</taxon>
        <taxon>Pucciniomycotina</taxon>
        <taxon>Pucciniomycetes</taxon>
        <taxon>Pucciniales</taxon>
        <taxon>Melampsoraceae</taxon>
        <taxon>Melampsora</taxon>
    </lineage>
</organism>
<dbReference type="AlphaFoldDB" id="F4S8Y6"/>
<accession>F4S8Y6</accession>
<feature type="region of interest" description="Disordered" evidence="1">
    <location>
        <begin position="170"/>
        <end position="236"/>
    </location>
</feature>
<protein>
    <recommendedName>
        <fullName evidence="5">Secreted protein</fullName>
    </recommendedName>
</protein>
<gene>
    <name evidence="3" type="ORF">MELLADRAFT_113163</name>
</gene>
<evidence type="ECO:0008006" key="5">
    <source>
        <dbReference type="Google" id="ProtNLM"/>
    </source>
</evidence>
<feature type="compositionally biased region" description="Polar residues" evidence="1">
    <location>
        <begin position="210"/>
        <end position="236"/>
    </location>
</feature>
<dbReference type="RefSeq" id="XP_007417849.1">
    <property type="nucleotide sequence ID" value="XM_007417787.1"/>
</dbReference>
<feature type="compositionally biased region" description="Basic and acidic residues" evidence="1">
    <location>
        <begin position="170"/>
        <end position="184"/>
    </location>
</feature>
<feature type="chain" id="PRO_5003322085" description="Secreted protein" evidence="2">
    <location>
        <begin position="24"/>
        <end position="236"/>
    </location>
</feature>
<dbReference type="OrthoDB" id="2153847at2759"/>
<reference evidence="4" key="1">
    <citation type="journal article" date="2011" name="Proc. Natl. Acad. Sci. U.S.A.">
        <title>Obligate biotrophy features unraveled by the genomic analysis of rust fungi.</title>
        <authorList>
            <person name="Duplessis S."/>
            <person name="Cuomo C.A."/>
            <person name="Lin Y.-C."/>
            <person name="Aerts A."/>
            <person name="Tisserant E."/>
            <person name="Veneault-Fourrey C."/>
            <person name="Joly D.L."/>
            <person name="Hacquard S."/>
            <person name="Amselem J."/>
            <person name="Cantarel B.L."/>
            <person name="Chiu R."/>
            <person name="Coutinho P.M."/>
            <person name="Feau N."/>
            <person name="Field M."/>
            <person name="Frey P."/>
            <person name="Gelhaye E."/>
            <person name="Goldberg J."/>
            <person name="Grabherr M.G."/>
            <person name="Kodira C.D."/>
            <person name="Kohler A."/>
            <person name="Kuees U."/>
            <person name="Lindquist E.A."/>
            <person name="Lucas S.M."/>
            <person name="Mago R."/>
            <person name="Mauceli E."/>
            <person name="Morin E."/>
            <person name="Murat C."/>
            <person name="Pangilinan J.L."/>
            <person name="Park R."/>
            <person name="Pearson M."/>
            <person name="Quesneville H."/>
            <person name="Rouhier N."/>
            <person name="Sakthikumar S."/>
            <person name="Salamov A.A."/>
            <person name="Schmutz J."/>
            <person name="Selles B."/>
            <person name="Shapiro H."/>
            <person name="Tanguay P."/>
            <person name="Tuskan G.A."/>
            <person name="Henrissat B."/>
            <person name="Van de Peer Y."/>
            <person name="Rouze P."/>
            <person name="Ellis J.G."/>
            <person name="Dodds P.N."/>
            <person name="Schein J.E."/>
            <person name="Zhong S."/>
            <person name="Hamelin R.C."/>
            <person name="Grigoriev I.V."/>
            <person name="Szabo L.J."/>
            <person name="Martin F."/>
        </authorList>
    </citation>
    <scope>NUCLEOTIDE SEQUENCE [LARGE SCALE GENOMIC DNA]</scope>
    <source>
        <strain evidence="4">98AG31 / pathotype 3-4-7</strain>
    </source>
</reference>